<accession>A0A7U3VP25</accession>
<feature type="domain" description="Nudix hydrolase" evidence="5">
    <location>
        <begin position="19"/>
        <end position="155"/>
    </location>
</feature>
<dbReference type="PANTHER" id="PTHR43046">
    <property type="entry name" value="GDP-MANNOSE MANNOSYL HYDROLASE"/>
    <property type="match status" value="1"/>
</dbReference>
<dbReference type="Pfam" id="PF00293">
    <property type="entry name" value="NUDIX"/>
    <property type="match status" value="1"/>
</dbReference>
<keyword evidence="3 4" id="KW-0378">Hydrolase</keyword>
<dbReference type="InterPro" id="IPR020084">
    <property type="entry name" value="NUDIX_hydrolase_CS"/>
</dbReference>
<protein>
    <submittedName>
        <fullName evidence="6">Putative MutT family protein</fullName>
    </submittedName>
</protein>
<dbReference type="PROSITE" id="PS51462">
    <property type="entry name" value="NUDIX"/>
    <property type="match status" value="1"/>
</dbReference>
<dbReference type="KEGG" id="arev:RVR_4345"/>
<dbReference type="SUPFAM" id="SSF55811">
    <property type="entry name" value="Nudix"/>
    <property type="match status" value="1"/>
</dbReference>
<name>A0A7U3VP25_9ACTN</name>
<reference evidence="6 7" key="1">
    <citation type="journal article" date="2010" name="J. Bacteriol.">
        <title>Biochemical characterization of a novel indole prenyltransferase from Streptomyces sp. SN-593.</title>
        <authorList>
            <person name="Takahashi S."/>
            <person name="Takagi H."/>
            <person name="Toyoda A."/>
            <person name="Uramoto M."/>
            <person name="Nogawa T."/>
            <person name="Ueki M."/>
            <person name="Sakaki Y."/>
            <person name="Osada H."/>
        </authorList>
    </citation>
    <scope>NUCLEOTIDE SEQUENCE [LARGE SCALE GENOMIC DNA]</scope>
    <source>
        <strain evidence="6 7">SN-593</strain>
    </source>
</reference>
<dbReference type="InterPro" id="IPR000086">
    <property type="entry name" value="NUDIX_hydrolase_dom"/>
</dbReference>
<dbReference type="InterPro" id="IPR015797">
    <property type="entry name" value="NUDIX_hydrolase-like_dom_sf"/>
</dbReference>
<reference evidence="6 7" key="2">
    <citation type="journal article" date="2011" name="J. Antibiot.">
        <title>Furaquinocins I and J: novel polyketide isoprenoid hybrid compounds from Streptomyces reveromyceticus SN-593.</title>
        <authorList>
            <person name="Panthee S."/>
            <person name="Takahashi S."/>
            <person name="Takagi H."/>
            <person name="Nogawa T."/>
            <person name="Oowada E."/>
            <person name="Uramoto M."/>
            <person name="Osada H."/>
        </authorList>
    </citation>
    <scope>NUCLEOTIDE SEQUENCE [LARGE SCALE GENOMIC DNA]</scope>
    <source>
        <strain evidence="6 7">SN-593</strain>
    </source>
</reference>
<dbReference type="EMBL" id="AP018365">
    <property type="protein sequence ID" value="BBA98233.1"/>
    <property type="molecule type" value="Genomic_DNA"/>
</dbReference>
<keyword evidence="7" id="KW-1185">Reference proteome</keyword>
<gene>
    <name evidence="6" type="ORF">RVR_4345</name>
</gene>
<reference evidence="6 7" key="3">
    <citation type="journal article" date="2011" name="Nat. Chem. Biol.">
        <title>Reveromycin A biosynthesis uses RevG and RevJ for stereospecific spiroacetal formation.</title>
        <authorList>
            <person name="Takahashi S."/>
            <person name="Toyoda A."/>
            <person name="Sekiyama Y."/>
            <person name="Takagi H."/>
            <person name="Nogawa T."/>
            <person name="Uramoto M."/>
            <person name="Suzuki R."/>
            <person name="Koshino H."/>
            <person name="Kumano T."/>
            <person name="Panthee S."/>
            <person name="Dairi T."/>
            <person name="Ishikawa J."/>
            <person name="Ikeda H."/>
            <person name="Sakaki Y."/>
            <person name="Osada H."/>
        </authorList>
    </citation>
    <scope>NUCLEOTIDE SEQUENCE [LARGE SCALE GENOMIC DNA]</scope>
    <source>
        <strain evidence="6 7">SN-593</strain>
    </source>
</reference>
<comment type="similarity">
    <text evidence="2 4">Belongs to the Nudix hydrolase family.</text>
</comment>
<evidence type="ECO:0000256" key="2">
    <source>
        <dbReference type="ARBA" id="ARBA00005582"/>
    </source>
</evidence>
<dbReference type="AlphaFoldDB" id="A0A7U3VP25"/>
<dbReference type="Gene3D" id="3.90.79.10">
    <property type="entry name" value="Nucleoside Triphosphate Pyrophosphohydrolase"/>
    <property type="match status" value="1"/>
</dbReference>
<organism evidence="6 7">
    <name type="scientific">Actinacidiphila reveromycinica</name>
    <dbReference type="NCBI Taxonomy" id="659352"/>
    <lineage>
        <taxon>Bacteria</taxon>
        <taxon>Bacillati</taxon>
        <taxon>Actinomycetota</taxon>
        <taxon>Actinomycetes</taxon>
        <taxon>Kitasatosporales</taxon>
        <taxon>Streptomycetaceae</taxon>
        <taxon>Actinacidiphila</taxon>
    </lineage>
</organism>
<proteinExistence type="inferred from homology"/>
<evidence type="ECO:0000256" key="3">
    <source>
        <dbReference type="ARBA" id="ARBA00022801"/>
    </source>
</evidence>
<evidence type="ECO:0000313" key="7">
    <source>
        <dbReference type="Proteomes" id="UP000595703"/>
    </source>
</evidence>
<dbReference type="PANTHER" id="PTHR43046:SF16">
    <property type="entry name" value="ADP-RIBOSE PYROPHOSPHATASE YJHB-RELATED"/>
    <property type="match status" value="1"/>
</dbReference>
<evidence type="ECO:0000313" key="6">
    <source>
        <dbReference type="EMBL" id="BBA98233.1"/>
    </source>
</evidence>
<evidence type="ECO:0000256" key="1">
    <source>
        <dbReference type="ARBA" id="ARBA00001946"/>
    </source>
</evidence>
<dbReference type="InterPro" id="IPR020476">
    <property type="entry name" value="Nudix_hydrolase"/>
</dbReference>
<dbReference type="GO" id="GO:0016787">
    <property type="term" value="F:hydrolase activity"/>
    <property type="evidence" value="ECO:0007669"/>
    <property type="project" value="UniProtKB-KW"/>
</dbReference>
<dbReference type="Proteomes" id="UP000595703">
    <property type="component" value="Chromosome"/>
</dbReference>
<sequence>MGETGGEARGAAPVAYEAMTLLAAAVVVHDLDRRRVLLLRRGPGARYGDGLWDLPAGKSDPGEPISRTAVRELYEETGVRVEPRDLEVVHVLHGAHGTQSPNGYLTVVFAAHRWTGTAENREPGKHREVRWFDVDACPREFVPSTDLALRAYLGRGPALTEHGWPR</sequence>
<evidence type="ECO:0000256" key="4">
    <source>
        <dbReference type="RuleBase" id="RU003476"/>
    </source>
</evidence>
<evidence type="ECO:0000259" key="5">
    <source>
        <dbReference type="PROSITE" id="PS51462"/>
    </source>
</evidence>
<comment type="cofactor">
    <cofactor evidence="1">
        <name>Mg(2+)</name>
        <dbReference type="ChEBI" id="CHEBI:18420"/>
    </cofactor>
</comment>
<reference evidence="6 7" key="4">
    <citation type="journal article" date="2020" name="Sci. Rep.">
        <title>beta-carboline chemical signals induce reveromycin production through a LuxR family regulator in Streptomyces sp. SN-593.</title>
        <authorList>
            <person name="Panthee S."/>
            <person name="Kito N."/>
            <person name="Hayashi T."/>
            <person name="Shimizu T."/>
            <person name="Ishikawa J."/>
            <person name="Hamamoto H."/>
            <person name="Osada H."/>
            <person name="Takahashi S."/>
        </authorList>
    </citation>
    <scope>NUCLEOTIDE SEQUENCE [LARGE SCALE GENOMIC DNA]</scope>
    <source>
        <strain evidence="6 7">SN-593</strain>
    </source>
</reference>
<dbReference type="PROSITE" id="PS00893">
    <property type="entry name" value="NUDIX_BOX"/>
    <property type="match status" value="1"/>
</dbReference>
<dbReference type="PRINTS" id="PR00502">
    <property type="entry name" value="NUDIXFAMILY"/>
</dbReference>